<dbReference type="Proteomes" id="UP000320722">
    <property type="component" value="Chromosome"/>
</dbReference>
<feature type="transmembrane region" description="Helical" evidence="2">
    <location>
        <begin position="6"/>
        <end position="26"/>
    </location>
</feature>
<evidence type="ECO:0000256" key="2">
    <source>
        <dbReference type="SAM" id="Phobius"/>
    </source>
</evidence>
<feature type="region of interest" description="Disordered" evidence="1">
    <location>
        <begin position="107"/>
        <end position="168"/>
    </location>
</feature>
<evidence type="ECO:0000313" key="5">
    <source>
        <dbReference type="Proteomes" id="UP000320722"/>
    </source>
</evidence>
<evidence type="ECO:0000259" key="3">
    <source>
        <dbReference type="Pfam" id="PF05569"/>
    </source>
</evidence>
<dbReference type="CDD" id="cd07341">
    <property type="entry name" value="M56_BlaR1_MecR1_like"/>
    <property type="match status" value="1"/>
</dbReference>
<dbReference type="PANTHER" id="PTHR34978:SF3">
    <property type="entry name" value="SLR0241 PROTEIN"/>
    <property type="match status" value="1"/>
</dbReference>
<dbReference type="InterPro" id="IPR008756">
    <property type="entry name" value="Peptidase_M56"/>
</dbReference>
<dbReference type="Pfam" id="PF05569">
    <property type="entry name" value="Peptidase_M56"/>
    <property type="match status" value="1"/>
</dbReference>
<dbReference type="Gene3D" id="3.30.2010.10">
    <property type="entry name" value="Metalloproteases ('zincins'), catalytic domain"/>
    <property type="match status" value="1"/>
</dbReference>
<organism evidence="4 5">
    <name type="scientific">Gimesia chilikensis</name>
    <dbReference type="NCBI Taxonomy" id="2605989"/>
    <lineage>
        <taxon>Bacteria</taxon>
        <taxon>Pseudomonadati</taxon>
        <taxon>Planctomycetota</taxon>
        <taxon>Planctomycetia</taxon>
        <taxon>Planctomycetales</taxon>
        <taxon>Planctomycetaceae</taxon>
        <taxon>Gimesia</taxon>
    </lineage>
</organism>
<reference evidence="4 5" key="1">
    <citation type="submission" date="2019-02" db="EMBL/GenBank/DDBJ databases">
        <title>Deep-cultivation of Planctomycetes and their phenomic and genomic characterization uncovers novel biology.</title>
        <authorList>
            <person name="Wiegand S."/>
            <person name="Jogler M."/>
            <person name="Boedeker C."/>
            <person name="Pinto D."/>
            <person name="Vollmers J."/>
            <person name="Rivas-Marin E."/>
            <person name="Kohn T."/>
            <person name="Peeters S.H."/>
            <person name="Heuer A."/>
            <person name="Rast P."/>
            <person name="Oberbeckmann S."/>
            <person name="Bunk B."/>
            <person name="Jeske O."/>
            <person name="Meyerdierks A."/>
            <person name="Storesund J.E."/>
            <person name="Kallscheuer N."/>
            <person name="Luecker S."/>
            <person name="Lage O.M."/>
            <person name="Pohl T."/>
            <person name="Merkel B.J."/>
            <person name="Hornburger P."/>
            <person name="Mueller R.-W."/>
            <person name="Bruemmer F."/>
            <person name="Labrenz M."/>
            <person name="Spormann A.M."/>
            <person name="Op den Camp H."/>
            <person name="Overmann J."/>
            <person name="Amann R."/>
            <person name="Jetten M.S.M."/>
            <person name="Mascher T."/>
            <person name="Medema M.H."/>
            <person name="Devos D.P."/>
            <person name="Kaster A.-K."/>
            <person name="Ovreas L."/>
            <person name="Rohde M."/>
            <person name="Galperin M.Y."/>
            <person name="Jogler C."/>
        </authorList>
    </citation>
    <scope>NUCLEOTIDE SEQUENCE [LARGE SCALE GENOMIC DNA]</scope>
    <source>
        <strain evidence="4 5">V6</strain>
    </source>
</reference>
<name>A0A517WJA1_9PLAN</name>
<keyword evidence="2" id="KW-0472">Membrane</keyword>
<dbReference type="InterPro" id="IPR052173">
    <property type="entry name" value="Beta-lactam_resp_regulator"/>
</dbReference>
<keyword evidence="2" id="KW-0812">Transmembrane</keyword>
<accession>A0A517WJA1</accession>
<sequence>MDISELLQITLLRLTLLLAIGWLVLYSLSAVNPRWSVFWTRFLSLACLMFPLVCYFIPPLGLAILPPVEAERTSTVVESTPDMQPPAFASQSESVSKTLTKETQTTLLVPQEAPPPDHSIPLPLDQEPEIATSSNTTPSGNVKPEEVTSETPPIPSTTTVHQHPASDKSSLSKSTLITLVWLAGMMVLLIRLTWQVRRAAVLRKHSELVPNHILQQCQSLADRLRLKGTPRVRYSTEIESPCTAGIFRRGIYLPRTWFETLSAEEQSAILMHELAHVAGRDVFWNLVTHLTQAVYWFHPLVWRLPHRHRLACEHLSDAHAADAISSLSQYRRLLAHWALRRQGSETRLAALAMADRSQMLQRLKWLERPADVDRLPLAWRYGCGLLAFLSAVVVATVHFSPQVLAQKPDSPQKEKQAEPKENTDKPEAEKKKPAARKVRKPGKPDINLKQTSPKIVTVVDEQDRPIAGAKVRVGWWEDNEGDMLGKITINPPITNQKGEVTIQVPEGAARAQISAEAEGYAKAGTQYSLNGNPKLVLQPGRIIRVKAVDAKGNRLPDAFPLLEDSHVLGREFKQDDRRLGFFTSPVVKLDRRWMRVVASNAEGPVLFSHLIDVTNPERVEEDGTIVAILEPGIRLEGRLDDSVPRPIKYGCVELYINEGQDHKIDGSWTWQQSTSVKPDGTFVFDSLPTGGTAQLFALVDGYQSTRPTVQSYKNYLELHNAGDASILDNAIKRHDAFWPHLFPLTPGLFKTEVELPCTPTTSLDVKVVDPIGQPIEGAEVKFNPNGLFFGGELFIPATESLTMANQIVSRSKDENKQRHQWAQETFLSVKTDAQGIARVRNLPADDRESYRVSADGYQMPVYPTSSLDDPSRYALIDLAGGQTLRRTITMEKYVPSSPRKIMVVNRQAEPVTDIKITVSEIAFENAPDDWQLWASQRFGPLATGESDKDGNVQLRVPLEVNGEAVSRLRITIQGRIEQQGQDAYVQRKRLIIPREADGRVVALTVSDEKPKEKYAFYEVAVDYLQTSELLSDSPQGLLKQFLKKPSLVILNRLLQVNDFTAATPLRFRGDWNLATDFDKNKSERSPVLVVPTEAGERVAILCDVRPKDASWETKPRLRSPPMAAFIFKTSDGSLVRMIGGWASSKGDYSHAMMNNLGGTDDYFVSTSAFEINGPFEYIQRWYQLGKEDKPAITFYGYANATGWSGKPGPSKPLAEFGYLDLKFNGKDLEHLVCGVLPNGTLAPRKLFWDGIHDQFIAPVRESVEGKPLYQIDLQNSHQFNPLEVEPGELIVAGGRRDYKNWHAWNCVIPKGQTARLRLFSVDESGEKPVETEYFTRKLSAGQHNLQLQLADDEKEESQSAAKLWIDDSTKESLTVPRVPVADVPSVAGVPISRTGKTELDLFNRATTQKQQRLIWRVELQGKSAD</sequence>
<feature type="domain" description="Peptidase M56" evidence="3">
    <location>
        <begin position="147"/>
        <end position="365"/>
    </location>
</feature>
<feature type="region of interest" description="Disordered" evidence="1">
    <location>
        <begin position="405"/>
        <end position="451"/>
    </location>
</feature>
<dbReference type="EMBL" id="CP036347">
    <property type="protein sequence ID" value="QDU05337.1"/>
    <property type="molecule type" value="Genomic_DNA"/>
</dbReference>
<feature type="transmembrane region" description="Helical" evidence="2">
    <location>
        <begin position="38"/>
        <end position="58"/>
    </location>
</feature>
<feature type="transmembrane region" description="Helical" evidence="2">
    <location>
        <begin position="176"/>
        <end position="194"/>
    </location>
</feature>
<dbReference type="PANTHER" id="PTHR34978">
    <property type="entry name" value="POSSIBLE SENSOR-TRANSDUCER PROTEIN BLAR"/>
    <property type="match status" value="1"/>
</dbReference>
<feature type="region of interest" description="Disordered" evidence="1">
    <location>
        <begin position="75"/>
        <end position="95"/>
    </location>
</feature>
<evidence type="ECO:0000313" key="4">
    <source>
        <dbReference type="EMBL" id="QDU05337.1"/>
    </source>
</evidence>
<dbReference type="RefSeq" id="WP_145043556.1">
    <property type="nucleotide sequence ID" value="NZ_CP036347.1"/>
</dbReference>
<feature type="transmembrane region" description="Helical" evidence="2">
    <location>
        <begin position="378"/>
        <end position="399"/>
    </location>
</feature>
<gene>
    <name evidence="4" type="primary">blaR1_4</name>
    <name evidence="4" type="ORF">V6x_50730</name>
</gene>
<proteinExistence type="predicted"/>
<feature type="compositionally biased region" description="Basic and acidic residues" evidence="1">
    <location>
        <begin position="410"/>
        <end position="432"/>
    </location>
</feature>
<keyword evidence="2" id="KW-1133">Transmembrane helix</keyword>
<feature type="compositionally biased region" description="Polar residues" evidence="1">
    <location>
        <begin position="131"/>
        <end position="140"/>
    </location>
</feature>
<evidence type="ECO:0000256" key="1">
    <source>
        <dbReference type="SAM" id="MobiDB-lite"/>
    </source>
</evidence>
<protein>
    <submittedName>
        <fullName evidence="4">Regulatory protein BlaR1</fullName>
    </submittedName>
</protein>